<dbReference type="InterPro" id="IPR032820">
    <property type="entry name" value="ATPase_put"/>
</dbReference>
<protein>
    <submittedName>
        <fullName evidence="3">ATP synthase protein I</fullName>
    </submittedName>
</protein>
<keyword evidence="2" id="KW-1133">Transmembrane helix</keyword>
<proteinExistence type="predicted"/>
<evidence type="ECO:0000313" key="3">
    <source>
        <dbReference type="EMBL" id="GGA56071.1"/>
    </source>
</evidence>
<evidence type="ECO:0000256" key="2">
    <source>
        <dbReference type="SAM" id="Phobius"/>
    </source>
</evidence>
<keyword evidence="4" id="KW-1185">Reference proteome</keyword>
<dbReference type="AlphaFoldDB" id="A0A916VZW1"/>
<dbReference type="EMBL" id="BMKB01000004">
    <property type="protein sequence ID" value="GGA56071.1"/>
    <property type="molecule type" value="Genomic_DNA"/>
</dbReference>
<dbReference type="Proteomes" id="UP000596977">
    <property type="component" value="Unassembled WGS sequence"/>
</dbReference>
<accession>A0A916VZW1</accession>
<keyword evidence="2" id="KW-0812">Transmembrane</keyword>
<comment type="caution">
    <text evidence="3">The sequence shown here is derived from an EMBL/GenBank/DDBJ whole genome shotgun (WGS) entry which is preliminary data.</text>
</comment>
<feature type="region of interest" description="Disordered" evidence="1">
    <location>
        <begin position="14"/>
        <end position="37"/>
    </location>
</feature>
<sequence length="139" mass="14415">MPGVWLGGAGRFFGVTNSKNDPDRPVPPSSGKPDTSDLANRIKKAQDARLAANGGNVASRQGDMSALARGLRIGTEFVAAILVGTGIGYVIDQVAGTGPWAMLIMFMMGFAAGILNVIRVVAEFNARNAAPGQDADKVD</sequence>
<dbReference type="Pfam" id="PF09527">
    <property type="entry name" value="ATPase_gene1"/>
    <property type="match status" value="1"/>
</dbReference>
<evidence type="ECO:0000256" key="1">
    <source>
        <dbReference type="SAM" id="MobiDB-lite"/>
    </source>
</evidence>
<evidence type="ECO:0000313" key="4">
    <source>
        <dbReference type="Proteomes" id="UP000596977"/>
    </source>
</evidence>
<reference evidence="3 4" key="1">
    <citation type="journal article" date="2014" name="Int. J. Syst. Evol. Microbiol.">
        <title>Complete genome sequence of Corynebacterium casei LMG S-19264T (=DSM 44701T), isolated from a smear-ripened cheese.</title>
        <authorList>
            <consortium name="US DOE Joint Genome Institute (JGI-PGF)"/>
            <person name="Walter F."/>
            <person name="Albersmeier A."/>
            <person name="Kalinowski J."/>
            <person name="Ruckert C."/>
        </authorList>
    </citation>
    <scope>NUCLEOTIDE SEQUENCE [LARGE SCALE GENOMIC DNA]</scope>
    <source>
        <strain evidence="3 4">CGMCC 1.15896</strain>
    </source>
</reference>
<feature type="transmembrane region" description="Helical" evidence="2">
    <location>
        <begin position="97"/>
        <end position="118"/>
    </location>
</feature>
<keyword evidence="2" id="KW-0472">Membrane</keyword>
<organism evidence="3 4">
    <name type="scientific">Pelagibacterium lentulum</name>
    <dbReference type="NCBI Taxonomy" id="2029865"/>
    <lineage>
        <taxon>Bacteria</taxon>
        <taxon>Pseudomonadati</taxon>
        <taxon>Pseudomonadota</taxon>
        <taxon>Alphaproteobacteria</taxon>
        <taxon>Hyphomicrobiales</taxon>
        <taxon>Devosiaceae</taxon>
        <taxon>Pelagibacterium</taxon>
    </lineage>
</organism>
<name>A0A916VZW1_9HYPH</name>
<feature type="transmembrane region" description="Helical" evidence="2">
    <location>
        <begin position="70"/>
        <end position="91"/>
    </location>
</feature>
<gene>
    <name evidence="3" type="ORF">GCM10011499_27750</name>
</gene>